<dbReference type="eggNOG" id="ENOG502SP0C">
    <property type="taxonomic scope" value="Eukaryota"/>
</dbReference>
<comment type="similarity">
    <text evidence="5">Belongs to the SAT4 family.</text>
</comment>
<dbReference type="GO" id="GO:0016020">
    <property type="term" value="C:membrane"/>
    <property type="evidence" value="ECO:0007669"/>
    <property type="project" value="UniProtKB-SubCell"/>
</dbReference>
<feature type="transmembrane region" description="Helical" evidence="6">
    <location>
        <begin position="208"/>
        <end position="231"/>
    </location>
</feature>
<sequence>MDENKGPSIVATAWSFTAASFLFMALRFWAKVSRSEGSLWWDDWILLISWVLTYATALLNTIMVYALGSGRHIFAVDPRNLGPITLMANIAGTTSILAAQLSKTSFAITLLRIAIDPWIRAAVWFSIVTINLTMTANFMVQWLQCYPSERYWNPSVPGTCWTPGVQSMISLVMAAYSGAIDILLSLVPWKIVMSLQMKRAEKIGVASAMSMGIFAGAAACIKAAYIPGLAAGDFTFDSAELLIYSYVEIGLSIIAASIPAMRVLVRDKINSTRQPSKGTVQSQTLVSRPMTARQRSDLEALAPNQIRQKLSFTVEYERDSPPSGRPNNFVEKTL</sequence>
<keyword evidence="3 6" id="KW-1133">Transmembrane helix</keyword>
<feature type="transmembrane region" description="Helical" evidence="6">
    <location>
        <begin position="12"/>
        <end position="32"/>
    </location>
</feature>
<dbReference type="Pfam" id="PF20684">
    <property type="entry name" value="Fung_rhodopsin"/>
    <property type="match status" value="1"/>
</dbReference>
<feature type="transmembrane region" description="Helical" evidence="6">
    <location>
        <begin position="44"/>
        <end position="68"/>
    </location>
</feature>
<evidence type="ECO:0000313" key="8">
    <source>
        <dbReference type="EMBL" id="EJT78511.1"/>
    </source>
</evidence>
<dbReference type="InterPro" id="IPR052337">
    <property type="entry name" value="SAT4-like"/>
</dbReference>
<proteinExistence type="inferred from homology"/>
<dbReference type="RefSeq" id="XP_009219656.1">
    <property type="nucleotide sequence ID" value="XM_009221392.1"/>
</dbReference>
<dbReference type="AlphaFoldDB" id="J3NQQ5"/>
<accession>J3NQQ5</accession>
<reference evidence="9" key="5">
    <citation type="submission" date="2018-04" db="UniProtKB">
        <authorList>
            <consortium name="EnsemblFungi"/>
        </authorList>
    </citation>
    <scope>IDENTIFICATION</scope>
    <source>
        <strain evidence="9">R3-111a-1</strain>
    </source>
</reference>
<dbReference type="InterPro" id="IPR049326">
    <property type="entry name" value="Rhodopsin_dom_fungi"/>
</dbReference>
<evidence type="ECO:0000259" key="7">
    <source>
        <dbReference type="Pfam" id="PF20684"/>
    </source>
</evidence>
<gene>
    <name evidence="9" type="primary">20344069</name>
    <name evidence="8" type="ORF">GGTG_03611</name>
</gene>
<evidence type="ECO:0000256" key="3">
    <source>
        <dbReference type="ARBA" id="ARBA00022989"/>
    </source>
</evidence>
<evidence type="ECO:0000256" key="1">
    <source>
        <dbReference type="ARBA" id="ARBA00004141"/>
    </source>
</evidence>
<dbReference type="EMBL" id="GL385396">
    <property type="protein sequence ID" value="EJT78511.1"/>
    <property type="molecule type" value="Genomic_DNA"/>
</dbReference>
<reference evidence="10" key="1">
    <citation type="submission" date="2010-07" db="EMBL/GenBank/DDBJ databases">
        <title>The genome sequence of Gaeumannomyces graminis var. tritici strain R3-111a-1.</title>
        <authorList>
            <consortium name="The Broad Institute Genome Sequencing Platform"/>
            <person name="Ma L.-J."/>
            <person name="Dead R."/>
            <person name="Young S."/>
            <person name="Zeng Q."/>
            <person name="Koehrsen M."/>
            <person name="Alvarado L."/>
            <person name="Berlin A."/>
            <person name="Chapman S.B."/>
            <person name="Chen Z."/>
            <person name="Freedman E."/>
            <person name="Gellesch M."/>
            <person name="Goldberg J."/>
            <person name="Griggs A."/>
            <person name="Gujja S."/>
            <person name="Heilman E.R."/>
            <person name="Heiman D."/>
            <person name="Hepburn T."/>
            <person name="Howarth C."/>
            <person name="Jen D."/>
            <person name="Larson L."/>
            <person name="Mehta T."/>
            <person name="Neiman D."/>
            <person name="Pearson M."/>
            <person name="Roberts A."/>
            <person name="Saif S."/>
            <person name="Shea T."/>
            <person name="Shenoy N."/>
            <person name="Sisk P."/>
            <person name="Stolte C."/>
            <person name="Sykes S."/>
            <person name="Walk T."/>
            <person name="White J."/>
            <person name="Yandava C."/>
            <person name="Haas B."/>
            <person name="Nusbaum C."/>
            <person name="Birren B."/>
        </authorList>
    </citation>
    <scope>NUCLEOTIDE SEQUENCE [LARGE SCALE GENOMIC DNA]</scope>
    <source>
        <strain evidence="10">R3-111a-1</strain>
    </source>
</reference>
<protein>
    <recommendedName>
        <fullName evidence="7">Rhodopsin domain-containing protein</fullName>
    </recommendedName>
</protein>
<evidence type="ECO:0000256" key="4">
    <source>
        <dbReference type="ARBA" id="ARBA00023136"/>
    </source>
</evidence>
<evidence type="ECO:0000256" key="5">
    <source>
        <dbReference type="ARBA" id="ARBA00038359"/>
    </source>
</evidence>
<organism evidence="8">
    <name type="scientific">Gaeumannomyces tritici (strain R3-111a-1)</name>
    <name type="common">Wheat and barley take-all root rot fungus</name>
    <name type="synonym">Gaeumannomyces graminis var. tritici</name>
    <dbReference type="NCBI Taxonomy" id="644352"/>
    <lineage>
        <taxon>Eukaryota</taxon>
        <taxon>Fungi</taxon>
        <taxon>Dikarya</taxon>
        <taxon>Ascomycota</taxon>
        <taxon>Pezizomycotina</taxon>
        <taxon>Sordariomycetes</taxon>
        <taxon>Sordariomycetidae</taxon>
        <taxon>Magnaporthales</taxon>
        <taxon>Magnaporthaceae</taxon>
        <taxon>Gaeumannomyces</taxon>
    </lineage>
</organism>
<dbReference type="Proteomes" id="UP000006039">
    <property type="component" value="Unassembled WGS sequence"/>
</dbReference>
<comment type="subcellular location">
    <subcellularLocation>
        <location evidence="1">Membrane</location>
        <topology evidence="1">Multi-pass membrane protein</topology>
    </subcellularLocation>
</comment>
<dbReference type="GeneID" id="20344069"/>
<dbReference type="EnsemblFungi" id="EJT78511">
    <property type="protein sequence ID" value="EJT78511"/>
    <property type="gene ID" value="GGTG_03611"/>
</dbReference>
<dbReference type="PANTHER" id="PTHR33048:SF42">
    <property type="entry name" value="INTEGRAL MEMBRANE PROTEIN"/>
    <property type="match status" value="1"/>
</dbReference>
<keyword evidence="10" id="KW-1185">Reference proteome</keyword>
<dbReference type="HOGENOM" id="CLU_028200_3_0_1"/>
<evidence type="ECO:0000256" key="2">
    <source>
        <dbReference type="ARBA" id="ARBA00022692"/>
    </source>
</evidence>
<name>J3NQQ5_GAET3</name>
<keyword evidence="2 6" id="KW-0812">Transmembrane</keyword>
<evidence type="ECO:0000313" key="10">
    <source>
        <dbReference type="Proteomes" id="UP000006039"/>
    </source>
</evidence>
<reference evidence="9" key="4">
    <citation type="journal article" date="2015" name="G3 (Bethesda)">
        <title>Genome sequences of three phytopathogenic species of the Magnaporthaceae family of fungi.</title>
        <authorList>
            <person name="Okagaki L.H."/>
            <person name="Nunes C.C."/>
            <person name="Sailsbery J."/>
            <person name="Clay B."/>
            <person name="Brown D."/>
            <person name="John T."/>
            <person name="Oh Y."/>
            <person name="Young N."/>
            <person name="Fitzgerald M."/>
            <person name="Haas B.J."/>
            <person name="Zeng Q."/>
            <person name="Young S."/>
            <person name="Adiconis X."/>
            <person name="Fan L."/>
            <person name="Levin J.Z."/>
            <person name="Mitchell T.K."/>
            <person name="Okubara P.A."/>
            <person name="Farman M.L."/>
            <person name="Kohn L.M."/>
            <person name="Birren B."/>
            <person name="Ma L.-J."/>
            <person name="Dean R.A."/>
        </authorList>
    </citation>
    <scope>NUCLEOTIDE SEQUENCE</scope>
    <source>
        <strain evidence="9">R3-111a-1</strain>
    </source>
</reference>
<dbReference type="PANTHER" id="PTHR33048">
    <property type="entry name" value="PTH11-LIKE INTEGRAL MEMBRANE PROTEIN (AFU_ORTHOLOGUE AFUA_5G11245)"/>
    <property type="match status" value="1"/>
</dbReference>
<dbReference type="VEuPathDB" id="FungiDB:GGTG_03611"/>
<dbReference type="OrthoDB" id="5417887at2759"/>
<feature type="transmembrane region" description="Helical" evidence="6">
    <location>
        <begin position="122"/>
        <end position="144"/>
    </location>
</feature>
<reference evidence="8" key="3">
    <citation type="submission" date="2010-09" db="EMBL/GenBank/DDBJ databases">
        <title>Annotation of Gaeumannomyces graminis var. tritici R3-111a-1.</title>
        <authorList>
            <consortium name="The Broad Institute Genome Sequencing Platform"/>
            <person name="Ma L.-J."/>
            <person name="Dead R."/>
            <person name="Young S.K."/>
            <person name="Zeng Q."/>
            <person name="Gargeya S."/>
            <person name="Fitzgerald M."/>
            <person name="Haas B."/>
            <person name="Abouelleil A."/>
            <person name="Alvarado L."/>
            <person name="Arachchi H.M."/>
            <person name="Berlin A."/>
            <person name="Brown A."/>
            <person name="Chapman S.B."/>
            <person name="Chen Z."/>
            <person name="Dunbar C."/>
            <person name="Freedman E."/>
            <person name="Gearin G."/>
            <person name="Gellesch M."/>
            <person name="Goldberg J."/>
            <person name="Griggs A."/>
            <person name="Gujja S."/>
            <person name="Heiman D."/>
            <person name="Howarth C."/>
            <person name="Larson L."/>
            <person name="Lui A."/>
            <person name="MacDonald P.J.P."/>
            <person name="Mehta T."/>
            <person name="Montmayeur A."/>
            <person name="Murphy C."/>
            <person name="Neiman D."/>
            <person name="Pearson M."/>
            <person name="Priest M."/>
            <person name="Roberts A."/>
            <person name="Saif S."/>
            <person name="Shea T."/>
            <person name="Shenoy N."/>
            <person name="Sisk P."/>
            <person name="Stolte C."/>
            <person name="Sykes S."/>
            <person name="Yandava C."/>
            <person name="Wortman J."/>
            <person name="Nusbaum C."/>
            <person name="Birren B."/>
        </authorList>
    </citation>
    <scope>NUCLEOTIDE SEQUENCE</scope>
    <source>
        <strain evidence="8">R3-111a-1</strain>
    </source>
</reference>
<keyword evidence="4 6" id="KW-0472">Membrane</keyword>
<evidence type="ECO:0000313" key="9">
    <source>
        <dbReference type="EnsemblFungi" id="EJT78511"/>
    </source>
</evidence>
<reference evidence="8" key="2">
    <citation type="submission" date="2010-07" db="EMBL/GenBank/DDBJ databases">
        <authorList>
            <consortium name="The Broad Institute Genome Sequencing Platform"/>
            <consortium name="Broad Institute Genome Sequencing Center for Infectious Disease"/>
            <person name="Ma L.-J."/>
            <person name="Dead R."/>
            <person name="Young S."/>
            <person name="Zeng Q."/>
            <person name="Koehrsen M."/>
            <person name="Alvarado L."/>
            <person name="Berlin A."/>
            <person name="Chapman S.B."/>
            <person name="Chen Z."/>
            <person name="Freedman E."/>
            <person name="Gellesch M."/>
            <person name="Goldberg J."/>
            <person name="Griggs A."/>
            <person name="Gujja S."/>
            <person name="Heilman E.R."/>
            <person name="Heiman D."/>
            <person name="Hepburn T."/>
            <person name="Howarth C."/>
            <person name="Jen D."/>
            <person name="Larson L."/>
            <person name="Mehta T."/>
            <person name="Neiman D."/>
            <person name="Pearson M."/>
            <person name="Roberts A."/>
            <person name="Saif S."/>
            <person name="Shea T."/>
            <person name="Shenoy N."/>
            <person name="Sisk P."/>
            <person name="Stolte C."/>
            <person name="Sykes S."/>
            <person name="Walk T."/>
            <person name="White J."/>
            <person name="Yandava C."/>
            <person name="Haas B."/>
            <person name="Nusbaum C."/>
            <person name="Birren B."/>
        </authorList>
    </citation>
    <scope>NUCLEOTIDE SEQUENCE</scope>
    <source>
        <strain evidence="8">R3-111a-1</strain>
    </source>
</reference>
<evidence type="ECO:0000256" key="6">
    <source>
        <dbReference type="SAM" id="Phobius"/>
    </source>
</evidence>
<feature type="transmembrane region" description="Helical" evidence="6">
    <location>
        <begin position="164"/>
        <end position="187"/>
    </location>
</feature>
<feature type="domain" description="Rhodopsin" evidence="7">
    <location>
        <begin position="26"/>
        <end position="266"/>
    </location>
</feature>
<feature type="transmembrane region" description="Helical" evidence="6">
    <location>
        <begin position="243"/>
        <end position="265"/>
    </location>
</feature>